<dbReference type="Gene3D" id="3.30.420.10">
    <property type="entry name" value="Ribonuclease H-like superfamily/Ribonuclease H"/>
    <property type="match status" value="1"/>
</dbReference>
<dbReference type="InterPro" id="IPR012337">
    <property type="entry name" value="RNaseH-like_sf"/>
</dbReference>
<keyword evidence="3" id="KW-1185">Reference proteome</keyword>
<dbReference type="CDD" id="cd01650">
    <property type="entry name" value="RT_nLTR_like"/>
    <property type="match status" value="1"/>
</dbReference>
<dbReference type="EMBL" id="OZ034820">
    <property type="protein sequence ID" value="CAL1401573.1"/>
    <property type="molecule type" value="Genomic_DNA"/>
</dbReference>
<dbReference type="PANTHER" id="PTHR33116:SF86">
    <property type="entry name" value="REVERSE TRANSCRIPTASE DOMAIN-CONTAINING PROTEIN"/>
    <property type="match status" value="1"/>
</dbReference>
<sequence length="1255" mass="144938">MGRKFFCTFVHAPSTSVRRREFWELLSSLRDSRDDKWIVVGDFNAALYDYEKEGRCPLRYENVEPFKRFIYHNALIDIGFKGEPFTWSNKRTGQNTVRVRLDRVLCSNSWREQFGEVVVFHEKMVESDHCPIRLDLHFGGNRRRRTPFRVDERWLEKEECRGIIAREWDPGGPSSAHLNKCERELRAWSKEFHKTNSQRETDILNRLEVLQQPPRDQDNVEEEKRITAELARLWIEEEAFWKQCSRVSWLQSGDLNTSFFHSSTTHRRHRNRILRLKDEMGNWVEDEGRLKGIAGNFYKELFKARELPPTNHLLSEFPRKVTSEMNEDLCAPVNNEEIRKAVFSLGAKKSSGPDGFSGQFYRRFWSTIGETLCREIKEFFETASMPDGWNDTHIVMIPKVDHPEEIGQFRPISCCNFRYKIISKIMATRLKKWTPELVSELQTAFTGGRLIQDNVIIVHEALHHFKNHKKGRRKDMMLKLDMRKAYDLVEWDGLETLLSKYGFEDRWCKWVSACIRSVKFSILFNGEASEPFAPTRGIRQGDPLSPFLFILMSNALSFLTEKAVLEGKIQGVKLNSRCPVLTHCLFADDTVIFGKANHQEAGRILEIIKDYGAITGQEVNLHKSSVFFSANVTDREKEDIIAQIGFASSNCHSKYLGVPTEWGNSKKETFSFLIQRMEKMGEVWKSLLLSHGGKEVLLKAVIQAIPTYIMCLFLLPVALTKKMDTILSNFFWSGSMQKSSMHWCKREILCSSKTEGGLGFRSFKDFNLALLAKQAWRLLSSPDALWSRLLRGLYFPRGNFLSAKKGSRASWIWASLWEAKKVIEMGTVKVIGSGEETWVDKDPWVPTLQKGTIGSGPQNHIRVKEWIEPGERIWNSNLIQGNVTEDELEAILRIPIGEEDSEDFWAWKFNNKGNFTVKSAYHAIHETNTITAPPGNSDKWKWIWSLQLPPKLIFFIWRCAKNGIATKERLRHRKCSPDATCPVCQNQLESIVHCMFECQHALSSWNNIFPSLPLPPQSTTFFDWFCLLKDNVQPNSLILIVYLCWNIWKARNERAFKNRIPWPPNTCRQTVREFTEWTSCPRLSQPHVQTSSVQLRDNLPHPSPPPSNHHMVIHCDGSFISDSQPAAYGVVVINHHGQVCDGRADILLCSTPFEAEAKALLEGLKLAQEYGGECIVQSDCLNLVQALRQDKARWPWRGAAWMGSMKSILQASNRIEVRFVHRKFNARADWVARSFARNSLPDDWISILDLISDFL</sequence>
<dbReference type="PANTHER" id="PTHR33116">
    <property type="entry name" value="REVERSE TRANSCRIPTASE ZINC-BINDING DOMAIN-CONTAINING PROTEIN-RELATED-RELATED"/>
    <property type="match status" value="1"/>
</dbReference>
<evidence type="ECO:0000313" key="3">
    <source>
        <dbReference type="Proteomes" id="UP001497516"/>
    </source>
</evidence>
<evidence type="ECO:0000259" key="1">
    <source>
        <dbReference type="PROSITE" id="PS50878"/>
    </source>
</evidence>
<dbReference type="InterPro" id="IPR036397">
    <property type="entry name" value="RNaseH_sf"/>
</dbReference>
<proteinExistence type="predicted"/>
<dbReference type="InterPro" id="IPR043502">
    <property type="entry name" value="DNA/RNA_pol_sf"/>
</dbReference>
<gene>
    <name evidence="2" type="ORF">LTRI10_LOCUS41621</name>
</gene>
<protein>
    <recommendedName>
        <fullName evidence="1">Reverse transcriptase domain-containing protein</fullName>
    </recommendedName>
</protein>
<accession>A0AAV2FVJ8</accession>
<dbReference type="GO" id="GO:0003676">
    <property type="term" value="F:nucleic acid binding"/>
    <property type="evidence" value="ECO:0007669"/>
    <property type="project" value="InterPro"/>
</dbReference>
<feature type="domain" description="Reverse transcriptase" evidence="1">
    <location>
        <begin position="378"/>
        <end position="648"/>
    </location>
</feature>
<dbReference type="SUPFAM" id="SSF56219">
    <property type="entry name" value="DNase I-like"/>
    <property type="match status" value="1"/>
</dbReference>
<dbReference type="SUPFAM" id="SSF56672">
    <property type="entry name" value="DNA/RNA polymerases"/>
    <property type="match status" value="1"/>
</dbReference>
<dbReference type="InterPro" id="IPR002156">
    <property type="entry name" value="RNaseH_domain"/>
</dbReference>
<dbReference type="InterPro" id="IPR036691">
    <property type="entry name" value="Endo/exonu/phosph_ase_sf"/>
</dbReference>
<dbReference type="Pfam" id="PF13456">
    <property type="entry name" value="RVT_3"/>
    <property type="match status" value="1"/>
</dbReference>
<dbReference type="InterPro" id="IPR000477">
    <property type="entry name" value="RT_dom"/>
</dbReference>
<dbReference type="SUPFAM" id="SSF53098">
    <property type="entry name" value="Ribonuclease H-like"/>
    <property type="match status" value="1"/>
</dbReference>
<dbReference type="InterPro" id="IPR044730">
    <property type="entry name" value="RNase_H-like_dom_plant"/>
</dbReference>
<dbReference type="CDD" id="cd06222">
    <property type="entry name" value="RNase_H_like"/>
    <property type="match status" value="1"/>
</dbReference>
<dbReference type="Proteomes" id="UP001497516">
    <property type="component" value="Chromosome 7"/>
</dbReference>
<dbReference type="GO" id="GO:0004523">
    <property type="term" value="F:RNA-DNA hybrid ribonuclease activity"/>
    <property type="evidence" value="ECO:0007669"/>
    <property type="project" value="InterPro"/>
</dbReference>
<dbReference type="InterPro" id="IPR005135">
    <property type="entry name" value="Endo/exonuclease/phosphatase"/>
</dbReference>
<name>A0AAV2FVJ8_9ROSI</name>
<dbReference type="PROSITE" id="PS50878">
    <property type="entry name" value="RT_POL"/>
    <property type="match status" value="1"/>
</dbReference>
<evidence type="ECO:0000313" key="2">
    <source>
        <dbReference type="EMBL" id="CAL1401573.1"/>
    </source>
</evidence>
<dbReference type="AlphaFoldDB" id="A0AAV2FVJ8"/>
<dbReference type="Pfam" id="PF03372">
    <property type="entry name" value="Exo_endo_phos"/>
    <property type="match status" value="1"/>
</dbReference>
<dbReference type="InterPro" id="IPR026960">
    <property type="entry name" value="RVT-Znf"/>
</dbReference>
<dbReference type="Gene3D" id="3.60.10.10">
    <property type="entry name" value="Endonuclease/exonuclease/phosphatase"/>
    <property type="match status" value="1"/>
</dbReference>
<reference evidence="2 3" key="1">
    <citation type="submission" date="2024-04" db="EMBL/GenBank/DDBJ databases">
        <authorList>
            <person name="Fracassetti M."/>
        </authorList>
    </citation>
    <scope>NUCLEOTIDE SEQUENCE [LARGE SCALE GENOMIC DNA]</scope>
</reference>
<dbReference type="Pfam" id="PF00078">
    <property type="entry name" value="RVT_1"/>
    <property type="match status" value="1"/>
</dbReference>
<organism evidence="2 3">
    <name type="scientific">Linum trigynum</name>
    <dbReference type="NCBI Taxonomy" id="586398"/>
    <lineage>
        <taxon>Eukaryota</taxon>
        <taxon>Viridiplantae</taxon>
        <taxon>Streptophyta</taxon>
        <taxon>Embryophyta</taxon>
        <taxon>Tracheophyta</taxon>
        <taxon>Spermatophyta</taxon>
        <taxon>Magnoliopsida</taxon>
        <taxon>eudicotyledons</taxon>
        <taxon>Gunneridae</taxon>
        <taxon>Pentapetalae</taxon>
        <taxon>rosids</taxon>
        <taxon>fabids</taxon>
        <taxon>Malpighiales</taxon>
        <taxon>Linaceae</taxon>
        <taxon>Linum</taxon>
    </lineage>
</organism>
<dbReference type="Pfam" id="PF13966">
    <property type="entry name" value="zf-RVT"/>
    <property type="match status" value="1"/>
</dbReference>